<reference evidence="3" key="1">
    <citation type="submission" date="2025-08" db="UniProtKB">
        <authorList>
            <consortium name="RefSeq"/>
        </authorList>
    </citation>
    <scope>IDENTIFICATION</scope>
</reference>
<gene>
    <name evidence="3" type="primary">LOC105162973</name>
</gene>
<dbReference type="Pfam" id="PF03372">
    <property type="entry name" value="Exo_endo_phos"/>
    <property type="match status" value="1"/>
</dbReference>
<accession>A0A6I9T855</accession>
<evidence type="ECO:0000259" key="1">
    <source>
        <dbReference type="Pfam" id="PF03372"/>
    </source>
</evidence>
<dbReference type="OrthoDB" id="1741802at2759"/>
<proteinExistence type="predicted"/>
<organism evidence="2 3">
    <name type="scientific">Sesamum indicum</name>
    <name type="common">Oriental sesame</name>
    <name type="synonym">Sesamum orientale</name>
    <dbReference type="NCBI Taxonomy" id="4182"/>
    <lineage>
        <taxon>Eukaryota</taxon>
        <taxon>Viridiplantae</taxon>
        <taxon>Streptophyta</taxon>
        <taxon>Embryophyta</taxon>
        <taxon>Tracheophyta</taxon>
        <taxon>Spermatophyta</taxon>
        <taxon>Magnoliopsida</taxon>
        <taxon>eudicotyledons</taxon>
        <taxon>Gunneridae</taxon>
        <taxon>Pentapetalae</taxon>
        <taxon>asterids</taxon>
        <taxon>lamiids</taxon>
        <taxon>Lamiales</taxon>
        <taxon>Pedaliaceae</taxon>
        <taxon>Sesamum</taxon>
    </lineage>
</organism>
<keyword evidence="2" id="KW-1185">Reference proteome</keyword>
<dbReference type="InParanoid" id="A0A6I9T855"/>
<dbReference type="PANTHER" id="PTHR33710:SF62">
    <property type="entry name" value="DUF4283 DOMAIN PROTEIN"/>
    <property type="match status" value="1"/>
</dbReference>
<dbReference type="GO" id="GO:0003824">
    <property type="term" value="F:catalytic activity"/>
    <property type="evidence" value="ECO:0007669"/>
    <property type="project" value="InterPro"/>
</dbReference>
<dbReference type="InterPro" id="IPR005135">
    <property type="entry name" value="Endo/exonuclease/phosphatase"/>
</dbReference>
<protein>
    <submittedName>
        <fullName evidence="3">Uncharacterized protein LOC105162973</fullName>
    </submittedName>
</protein>
<dbReference type="SUPFAM" id="SSF56219">
    <property type="entry name" value="DNase I-like"/>
    <property type="match status" value="1"/>
</dbReference>
<dbReference type="AlphaFoldDB" id="A0A6I9T855"/>
<dbReference type="GeneID" id="105162973"/>
<dbReference type="RefSeq" id="XP_011079457.1">
    <property type="nucleotide sequence ID" value="XM_011081155.1"/>
</dbReference>
<evidence type="ECO:0000313" key="2">
    <source>
        <dbReference type="Proteomes" id="UP000504604"/>
    </source>
</evidence>
<sequence>MLVIIEPKVKLDEQYFCRRLGFDKVISNSNSKIWCFMKEDLDCEILISQEQFLHLRIFSDFWPNGILCTWVYAKHTRAERRELWDALRNVDDGEEPWLLGGDFNTVLYCSERKGGAAPKIRTMEDFGDMMMDCGLQDAGFEGSKFTWSRSRLWQRLDRFLFSHTWIQAFPLSRIQHLTRNVSDHCPLLLSVKQEKKTGPTPFRFQNMWSKHHDFKHCVTTSWQHPIHGHGMFAFQQKLHRIKAALKLWNTEVFGNIFQNITDAEQRVKIAEQAYDGDPSDENLIAMNKATAELTFALSVEESYWKQKAACKWLEEGEKNTKYFHSLTKKKRKQSRIYKIQHNGATLTKAEDIKVSVVDYFTQAFTREDTVSVDDLHWVPNILSEEDRHQLNATPQLKM</sequence>
<feature type="domain" description="Endonuclease/exonuclease/phosphatase" evidence="1">
    <location>
        <begin position="68"/>
        <end position="184"/>
    </location>
</feature>
<dbReference type="Proteomes" id="UP000504604">
    <property type="component" value="Linkage group LG5"/>
</dbReference>
<dbReference type="PANTHER" id="PTHR33710">
    <property type="entry name" value="BNAC02G09200D PROTEIN"/>
    <property type="match status" value="1"/>
</dbReference>
<name>A0A6I9T855_SESIN</name>
<dbReference type="Gene3D" id="3.60.10.10">
    <property type="entry name" value="Endonuclease/exonuclease/phosphatase"/>
    <property type="match status" value="1"/>
</dbReference>
<evidence type="ECO:0000313" key="3">
    <source>
        <dbReference type="RefSeq" id="XP_011079457.1"/>
    </source>
</evidence>
<dbReference type="KEGG" id="sind:105162973"/>
<dbReference type="InterPro" id="IPR036691">
    <property type="entry name" value="Endo/exonu/phosph_ase_sf"/>
</dbReference>